<gene>
    <name evidence="8" type="ordered locus">Sked_07710</name>
</gene>
<feature type="transmembrane region" description="Helical" evidence="6">
    <location>
        <begin position="379"/>
        <end position="400"/>
    </location>
</feature>
<evidence type="ECO:0000256" key="4">
    <source>
        <dbReference type="ARBA" id="ARBA00023136"/>
    </source>
</evidence>
<sequence>MKATTSPDRALHNARLALLGLFLILGVNTSSWLARLPTIREMLGLSTTDLGGVMLAGAVGSLVMVTFAGSIVLRFGGTPVYVFAASSSFLALALEGIGPAMGHTWILVVGIFLNGMSIALLNVVQNVETAGVERRMGRAIVPQFHAAFSIGAVLGSLIGAACSSLDVPVVVQFLVMTTLTLVWRLLSVRHIVHDTNLDGAVRWERASSARVRRVQKAEIRAGVIQAAPGTTGTRAVVRARRASLGSALSAWREPRTLFIGVVILAASLSEGSANNWLAISVVDGFSASESTGALIFGAFVTAMTVVRIFGTRLIDRYGRVLVLRCSGIVSMVGLLLFGFGPTLTVSAVGVVLWGFGAALAVPVGIAAASDDPMKAAARVSVVSAFASMSSLVAPPIVGFAAESIGARQALTGIVVFVVLSVLLSKHVERLVPEDHTGAATGSGDATTDDERRTESATLGMEMALAENMVSDALTVEVFVEEAEEAEHAHELALEQEQERARG</sequence>
<dbReference type="CDD" id="cd17393">
    <property type="entry name" value="MFS_MosC_like"/>
    <property type="match status" value="1"/>
</dbReference>
<keyword evidence="3 6" id="KW-1133">Transmembrane helix</keyword>
<evidence type="ECO:0000256" key="2">
    <source>
        <dbReference type="ARBA" id="ARBA00022692"/>
    </source>
</evidence>
<proteinExistence type="predicted"/>
<evidence type="ECO:0000313" key="8">
    <source>
        <dbReference type="EMBL" id="ACZ20724.1"/>
    </source>
</evidence>
<keyword evidence="2 6" id="KW-0812">Transmembrane</keyword>
<protein>
    <submittedName>
        <fullName evidence="8">Major Facilitator Superfamily transporter</fullName>
    </submittedName>
</protein>
<feature type="transmembrane region" description="Helical" evidence="6">
    <location>
        <begin position="291"/>
        <end position="309"/>
    </location>
</feature>
<dbReference type="AlphaFoldDB" id="D1BBF8"/>
<feature type="transmembrane region" description="Helical" evidence="6">
    <location>
        <begin position="167"/>
        <end position="186"/>
    </location>
</feature>
<dbReference type="Pfam" id="PF07690">
    <property type="entry name" value="MFS_1"/>
    <property type="match status" value="1"/>
</dbReference>
<dbReference type="HOGENOM" id="CLU_035309_0_0_11"/>
<feature type="transmembrane region" description="Helical" evidence="6">
    <location>
        <begin position="51"/>
        <end position="73"/>
    </location>
</feature>
<evidence type="ECO:0000256" key="5">
    <source>
        <dbReference type="SAM" id="MobiDB-lite"/>
    </source>
</evidence>
<dbReference type="STRING" id="446469.Sked_07710"/>
<reference evidence="8 9" key="1">
    <citation type="journal article" date="2009" name="Stand. Genomic Sci.">
        <title>Complete genome sequence of Sanguibacter keddieii type strain (ST-74).</title>
        <authorList>
            <person name="Ivanova N."/>
            <person name="Sikorski J."/>
            <person name="Sims D."/>
            <person name="Brettin T."/>
            <person name="Detter J.C."/>
            <person name="Han C."/>
            <person name="Lapidus A."/>
            <person name="Copeland A."/>
            <person name="Glavina Del Rio T."/>
            <person name="Nolan M."/>
            <person name="Chen F."/>
            <person name="Lucas S."/>
            <person name="Tice H."/>
            <person name="Cheng J.F."/>
            <person name="Bruce D."/>
            <person name="Goodwin L."/>
            <person name="Pitluck S."/>
            <person name="Pati A."/>
            <person name="Mavromatis K."/>
            <person name="Chen A."/>
            <person name="Palaniappan K."/>
            <person name="D'haeseleer P."/>
            <person name="Chain P."/>
            <person name="Bristow J."/>
            <person name="Eisen J.A."/>
            <person name="Markowitz V."/>
            <person name="Hugenholtz P."/>
            <person name="Goker M."/>
            <person name="Pukall R."/>
            <person name="Klenk H.P."/>
            <person name="Kyrpides N.C."/>
        </authorList>
    </citation>
    <scope>NUCLEOTIDE SEQUENCE [LARGE SCALE GENOMIC DNA]</scope>
    <source>
        <strain evidence="9">ATCC 51767 / DSM 10542 / NCFB 3025 / ST-74</strain>
    </source>
</reference>
<feature type="transmembrane region" description="Helical" evidence="6">
    <location>
        <begin position="144"/>
        <end position="161"/>
    </location>
</feature>
<dbReference type="PANTHER" id="PTHR23514">
    <property type="entry name" value="BYPASS OF STOP CODON PROTEIN 6"/>
    <property type="match status" value="1"/>
</dbReference>
<accession>D1BBF8</accession>
<feature type="transmembrane region" description="Helical" evidence="6">
    <location>
        <begin position="406"/>
        <end position="423"/>
    </location>
</feature>
<evidence type="ECO:0000259" key="7">
    <source>
        <dbReference type="PROSITE" id="PS50850"/>
    </source>
</evidence>
<evidence type="ECO:0000256" key="1">
    <source>
        <dbReference type="ARBA" id="ARBA00004651"/>
    </source>
</evidence>
<dbReference type="Proteomes" id="UP000000322">
    <property type="component" value="Chromosome"/>
</dbReference>
<feature type="region of interest" description="Disordered" evidence="5">
    <location>
        <begin position="434"/>
        <end position="453"/>
    </location>
</feature>
<dbReference type="InterPro" id="IPR051788">
    <property type="entry name" value="MFS_Transporter"/>
</dbReference>
<feature type="transmembrane region" description="Helical" evidence="6">
    <location>
        <begin position="80"/>
        <end position="98"/>
    </location>
</feature>
<dbReference type="EMBL" id="CP001819">
    <property type="protein sequence ID" value="ACZ20724.1"/>
    <property type="molecule type" value="Genomic_DNA"/>
</dbReference>
<dbReference type="eggNOG" id="COG2807">
    <property type="taxonomic scope" value="Bacteria"/>
</dbReference>
<feature type="domain" description="Major facilitator superfamily (MFS) profile" evidence="7">
    <location>
        <begin position="14"/>
        <end position="435"/>
    </location>
</feature>
<comment type="subcellular location">
    <subcellularLocation>
        <location evidence="1">Cell membrane</location>
        <topology evidence="1">Multi-pass membrane protein</topology>
    </subcellularLocation>
</comment>
<name>D1BBF8_SANKS</name>
<dbReference type="PROSITE" id="PS50850">
    <property type="entry name" value="MFS"/>
    <property type="match status" value="1"/>
</dbReference>
<feature type="transmembrane region" description="Helical" evidence="6">
    <location>
        <begin position="321"/>
        <end position="339"/>
    </location>
</feature>
<keyword evidence="4 6" id="KW-0472">Membrane</keyword>
<keyword evidence="9" id="KW-1185">Reference proteome</keyword>
<organism evidence="8 9">
    <name type="scientific">Sanguibacter keddieii (strain ATCC 51767 / DSM 10542 / NCFB 3025 / ST-74)</name>
    <dbReference type="NCBI Taxonomy" id="446469"/>
    <lineage>
        <taxon>Bacteria</taxon>
        <taxon>Bacillati</taxon>
        <taxon>Actinomycetota</taxon>
        <taxon>Actinomycetes</taxon>
        <taxon>Micrococcales</taxon>
        <taxon>Sanguibacteraceae</taxon>
        <taxon>Sanguibacter</taxon>
    </lineage>
</organism>
<dbReference type="KEGG" id="ske:Sked_07710"/>
<dbReference type="SUPFAM" id="SSF103473">
    <property type="entry name" value="MFS general substrate transporter"/>
    <property type="match status" value="1"/>
</dbReference>
<dbReference type="GO" id="GO:0005886">
    <property type="term" value="C:plasma membrane"/>
    <property type="evidence" value="ECO:0007669"/>
    <property type="project" value="UniProtKB-SubCell"/>
</dbReference>
<evidence type="ECO:0000256" key="6">
    <source>
        <dbReference type="SAM" id="Phobius"/>
    </source>
</evidence>
<evidence type="ECO:0000313" key="9">
    <source>
        <dbReference type="Proteomes" id="UP000000322"/>
    </source>
</evidence>
<dbReference type="InterPro" id="IPR011701">
    <property type="entry name" value="MFS"/>
</dbReference>
<feature type="transmembrane region" description="Helical" evidence="6">
    <location>
        <begin position="345"/>
        <end position="367"/>
    </location>
</feature>
<dbReference type="PANTHER" id="PTHR23514:SF13">
    <property type="entry name" value="INNER MEMBRANE PROTEIN YBJJ"/>
    <property type="match status" value="1"/>
</dbReference>
<dbReference type="InterPro" id="IPR020846">
    <property type="entry name" value="MFS_dom"/>
</dbReference>
<dbReference type="InterPro" id="IPR036259">
    <property type="entry name" value="MFS_trans_sf"/>
</dbReference>
<dbReference type="Gene3D" id="1.20.1250.20">
    <property type="entry name" value="MFS general substrate transporter like domains"/>
    <property type="match status" value="2"/>
</dbReference>
<feature type="transmembrane region" description="Helical" evidence="6">
    <location>
        <begin position="257"/>
        <end position="279"/>
    </location>
</feature>
<feature type="transmembrane region" description="Helical" evidence="6">
    <location>
        <begin position="104"/>
        <end position="124"/>
    </location>
</feature>
<evidence type="ECO:0000256" key="3">
    <source>
        <dbReference type="ARBA" id="ARBA00022989"/>
    </source>
</evidence>
<dbReference type="GO" id="GO:0022857">
    <property type="term" value="F:transmembrane transporter activity"/>
    <property type="evidence" value="ECO:0007669"/>
    <property type="project" value="InterPro"/>
</dbReference>